<evidence type="ECO:0000256" key="1">
    <source>
        <dbReference type="SAM" id="MobiDB-lite"/>
    </source>
</evidence>
<comment type="caution">
    <text evidence="3">The sequence shown here is derived from an EMBL/GenBank/DDBJ whole genome shotgun (WGS) entry which is preliminary data.</text>
</comment>
<proteinExistence type="predicted"/>
<protein>
    <recommendedName>
        <fullName evidence="2">DNA2/NAM7 helicase-like C-terminal domain-containing protein</fullName>
    </recommendedName>
</protein>
<accession>A0ABR4BIA4</accession>
<dbReference type="InterPro" id="IPR027417">
    <property type="entry name" value="P-loop_NTPase"/>
</dbReference>
<gene>
    <name evidence="3" type="ORF">ABVK25_001946</name>
</gene>
<evidence type="ECO:0000313" key="4">
    <source>
        <dbReference type="Proteomes" id="UP001590951"/>
    </source>
</evidence>
<dbReference type="Proteomes" id="UP001590951">
    <property type="component" value="Unassembled WGS sequence"/>
</dbReference>
<feature type="compositionally biased region" description="Basic residues" evidence="1">
    <location>
        <begin position="289"/>
        <end position="306"/>
    </location>
</feature>
<dbReference type="SUPFAM" id="SSF52540">
    <property type="entry name" value="P-loop containing nucleoside triphosphate hydrolases"/>
    <property type="match status" value="1"/>
</dbReference>
<keyword evidence="4" id="KW-1185">Reference proteome</keyword>
<dbReference type="Gene3D" id="3.40.50.300">
    <property type="entry name" value="P-loop containing nucleotide triphosphate hydrolases"/>
    <property type="match status" value="2"/>
</dbReference>
<dbReference type="PANTHER" id="PTHR10887">
    <property type="entry name" value="DNA2/NAM7 HELICASE FAMILY"/>
    <property type="match status" value="1"/>
</dbReference>
<dbReference type="EMBL" id="JBHFEH010000004">
    <property type="protein sequence ID" value="KAL2057562.1"/>
    <property type="molecule type" value="Genomic_DNA"/>
</dbReference>
<name>A0ABR4BIA4_9LECA</name>
<reference evidence="3 4" key="1">
    <citation type="submission" date="2024-09" db="EMBL/GenBank/DDBJ databases">
        <title>Rethinking Asexuality: The Enigmatic Case of Functional Sexual Genes in Lepraria (Stereocaulaceae).</title>
        <authorList>
            <person name="Doellman M."/>
            <person name="Sun Y."/>
            <person name="Barcenas-Pena A."/>
            <person name="Lumbsch H.T."/>
            <person name="Grewe F."/>
        </authorList>
    </citation>
    <scope>NUCLEOTIDE SEQUENCE [LARGE SCALE GENOMIC DNA]</scope>
    <source>
        <strain evidence="3 4">Grewe 0041</strain>
    </source>
</reference>
<feature type="region of interest" description="Disordered" evidence="1">
    <location>
        <begin position="289"/>
        <end position="316"/>
    </location>
</feature>
<dbReference type="Pfam" id="PF13087">
    <property type="entry name" value="AAA_12"/>
    <property type="match status" value="1"/>
</dbReference>
<evidence type="ECO:0000259" key="2">
    <source>
        <dbReference type="Pfam" id="PF13087"/>
    </source>
</evidence>
<dbReference type="InterPro" id="IPR047187">
    <property type="entry name" value="SF1_C_Upf1"/>
</dbReference>
<feature type="domain" description="DNA2/NAM7 helicase-like C-terminal" evidence="2">
    <location>
        <begin position="98"/>
        <end position="288"/>
    </location>
</feature>
<organism evidence="3 4">
    <name type="scientific">Lepraria finkii</name>
    <dbReference type="NCBI Taxonomy" id="1340010"/>
    <lineage>
        <taxon>Eukaryota</taxon>
        <taxon>Fungi</taxon>
        <taxon>Dikarya</taxon>
        <taxon>Ascomycota</taxon>
        <taxon>Pezizomycotina</taxon>
        <taxon>Lecanoromycetes</taxon>
        <taxon>OSLEUM clade</taxon>
        <taxon>Lecanoromycetidae</taxon>
        <taxon>Lecanorales</taxon>
        <taxon>Lecanorineae</taxon>
        <taxon>Stereocaulaceae</taxon>
        <taxon>Lepraria</taxon>
    </lineage>
</organism>
<dbReference type="InterPro" id="IPR045055">
    <property type="entry name" value="DNA2/NAM7-like"/>
</dbReference>
<dbReference type="InterPro" id="IPR041679">
    <property type="entry name" value="DNA2/NAM7-like_C"/>
</dbReference>
<evidence type="ECO:0000313" key="3">
    <source>
        <dbReference type="EMBL" id="KAL2057562.1"/>
    </source>
</evidence>
<sequence>MSNKYKVYHDIDARCLGQQDVIGMTTTACAMNWPTLSQIGLPVVICEEAGEVMEAQSLCTLFPSVEHAIFIGDPFQLRPQVKEPALSLETELGAHYRLDESLMERMMLPSTASTLPISSSRLNIQRRMHPEIADIMRPTLYPYLEDHESTHDRDAGPVMADRVWWLDHQAPEDVEMVVGLVEHLVNTNEYDFKDITILPPYNGQLAAFKERLSSTCSLWLSEKDRESLNGDGLLDPEEIHLGGKTGVQISTMLELATIDNFQGEESRTIILSTVQSNPEGRVGFLARPKSHQRGMQSRKRRVLHRHAASDCGRSIR</sequence>
<dbReference type="PANTHER" id="PTHR10887:SF445">
    <property type="entry name" value="NFX1-TYPE ZINC FINGER-CONTAINING PROTEIN 1"/>
    <property type="match status" value="1"/>
</dbReference>
<dbReference type="CDD" id="cd18808">
    <property type="entry name" value="SF1_C_Upf1"/>
    <property type="match status" value="1"/>
</dbReference>